<proteinExistence type="predicted"/>
<organism evidence="2 3">
    <name type="scientific">Amphiplicatus metriothermophilus</name>
    <dbReference type="NCBI Taxonomy" id="1519374"/>
    <lineage>
        <taxon>Bacteria</taxon>
        <taxon>Pseudomonadati</taxon>
        <taxon>Pseudomonadota</taxon>
        <taxon>Alphaproteobacteria</taxon>
        <taxon>Parvularculales</taxon>
        <taxon>Parvularculaceae</taxon>
        <taxon>Amphiplicatus</taxon>
    </lineage>
</organism>
<reference evidence="2 3" key="1">
    <citation type="submission" date="2017-07" db="EMBL/GenBank/DDBJ databases">
        <authorList>
            <person name="Sun Z.S."/>
            <person name="Albrecht U."/>
            <person name="Echele G."/>
            <person name="Lee C.C."/>
        </authorList>
    </citation>
    <scope>NUCLEOTIDE SEQUENCE [LARGE SCALE GENOMIC DNA]</scope>
    <source>
        <strain evidence="2 3">CGMCC 1.12710</strain>
    </source>
</reference>
<keyword evidence="3" id="KW-1185">Reference proteome</keyword>
<evidence type="ECO:0000313" key="3">
    <source>
        <dbReference type="Proteomes" id="UP000198346"/>
    </source>
</evidence>
<evidence type="ECO:0000259" key="1">
    <source>
        <dbReference type="Pfam" id="PF12728"/>
    </source>
</evidence>
<dbReference type="InterPro" id="IPR009061">
    <property type="entry name" value="DNA-bd_dom_put_sf"/>
</dbReference>
<sequence length="72" mass="8291">MTEHDAQTVAEGPFLTTSEAARFLKLKPNTLEKMRVYGGGPQYRKHGRHVRYHIDELTAWSDMRKKDSTSDV</sequence>
<dbReference type="RefSeq" id="WP_089413294.1">
    <property type="nucleotide sequence ID" value="NZ_FZQA01000009.1"/>
</dbReference>
<gene>
    <name evidence="2" type="ORF">SAMN06297382_2866</name>
</gene>
<dbReference type="AlphaFoldDB" id="A0A239Q061"/>
<dbReference type="SUPFAM" id="SSF46955">
    <property type="entry name" value="Putative DNA-binding domain"/>
    <property type="match status" value="1"/>
</dbReference>
<dbReference type="Pfam" id="PF12728">
    <property type="entry name" value="HTH_17"/>
    <property type="match status" value="1"/>
</dbReference>
<dbReference type="OrthoDB" id="9806994at2"/>
<dbReference type="InterPro" id="IPR041657">
    <property type="entry name" value="HTH_17"/>
</dbReference>
<dbReference type="EMBL" id="FZQA01000009">
    <property type="protein sequence ID" value="SNT75718.1"/>
    <property type="molecule type" value="Genomic_DNA"/>
</dbReference>
<dbReference type="Proteomes" id="UP000198346">
    <property type="component" value="Unassembled WGS sequence"/>
</dbReference>
<protein>
    <submittedName>
        <fullName evidence="2">DNA binding domain-containing protein, excisionase family</fullName>
    </submittedName>
</protein>
<evidence type="ECO:0000313" key="2">
    <source>
        <dbReference type="EMBL" id="SNT75718.1"/>
    </source>
</evidence>
<feature type="domain" description="Helix-turn-helix" evidence="1">
    <location>
        <begin position="14"/>
        <end position="60"/>
    </location>
</feature>
<accession>A0A239Q061</accession>
<name>A0A239Q061_9PROT</name>